<evidence type="ECO:0000256" key="13">
    <source>
        <dbReference type="ARBA" id="ARBA00023303"/>
    </source>
</evidence>
<evidence type="ECO:0000256" key="8">
    <source>
        <dbReference type="ARBA" id="ARBA00022837"/>
    </source>
</evidence>
<keyword evidence="9 16" id="KW-1133">Transmembrane helix</keyword>
<feature type="repeat" description="ANK" evidence="15">
    <location>
        <begin position="173"/>
        <end position="205"/>
    </location>
</feature>
<dbReference type="InterPro" id="IPR024862">
    <property type="entry name" value="TRPV"/>
</dbReference>
<feature type="transmembrane region" description="Helical" evidence="16">
    <location>
        <begin position="547"/>
        <end position="570"/>
    </location>
</feature>
<evidence type="ECO:0000256" key="15">
    <source>
        <dbReference type="PROSITE-ProRule" id="PRU00023"/>
    </source>
</evidence>
<organism evidence="18 19">
    <name type="scientific">Mola mola</name>
    <name type="common">Ocean sunfish</name>
    <name type="synonym">Tetraodon mola</name>
    <dbReference type="NCBI Taxonomy" id="94237"/>
    <lineage>
        <taxon>Eukaryota</taxon>
        <taxon>Metazoa</taxon>
        <taxon>Chordata</taxon>
        <taxon>Craniata</taxon>
        <taxon>Vertebrata</taxon>
        <taxon>Euteleostomi</taxon>
        <taxon>Actinopterygii</taxon>
        <taxon>Neopterygii</taxon>
        <taxon>Teleostei</taxon>
        <taxon>Neoteleostei</taxon>
        <taxon>Acanthomorphata</taxon>
        <taxon>Eupercaria</taxon>
        <taxon>Tetraodontiformes</taxon>
        <taxon>Molidae</taxon>
        <taxon>Mola</taxon>
    </lineage>
</organism>
<dbReference type="Gene3D" id="1.25.40.20">
    <property type="entry name" value="Ankyrin repeat-containing domain"/>
    <property type="match status" value="1"/>
</dbReference>
<evidence type="ECO:0000256" key="2">
    <source>
        <dbReference type="ARBA" id="ARBA00022448"/>
    </source>
</evidence>
<name>A0A3Q3WCV4_MOLML</name>
<dbReference type="NCBIfam" id="TIGR00870">
    <property type="entry name" value="trp"/>
    <property type="match status" value="1"/>
</dbReference>
<dbReference type="InterPro" id="IPR036770">
    <property type="entry name" value="Ankyrin_rpt-contain_sf"/>
</dbReference>
<evidence type="ECO:0000256" key="6">
    <source>
        <dbReference type="ARBA" id="ARBA00022692"/>
    </source>
</evidence>
<feature type="transmembrane region" description="Helical" evidence="16">
    <location>
        <begin position="630"/>
        <end position="653"/>
    </location>
</feature>
<evidence type="ECO:0000256" key="11">
    <source>
        <dbReference type="ARBA" id="ARBA00023065"/>
    </source>
</evidence>
<dbReference type="SUPFAM" id="SSF48403">
    <property type="entry name" value="Ankyrin repeat"/>
    <property type="match status" value="1"/>
</dbReference>
<dbReference type="Ensembl" id="ENSMMOT00000006689.1">
    <property type="protein sequence ID" value="ENSMMOP00000006569.1"/>
    <property type="gene ID" value="ENSMMOG00000005134.1"/>
</dbReference>
<keyword evidence="3" id="KW-1003">Cell membrane</keyword>
<evidence type="ECO:0000313" key="19">
    <source>
        <dbReference type="Proteomes" id="UP000261620"/>
    </source>
</evidence>
<dbReference type="Pfam" id="PF00520">
    <property type="entry name" value="Ion_trans"/>
    <property type="match status" value="1"/>
</dbReference>
<comment type="catalytic activity">
    <reaction evidence="14">
        <text>Ca(2+)(in) = Ca(2+)(out)</text>
        <dbReference type="Rhea" id="RHEA:29671"/>
        <dbReference type="ChEBI" id="CHEBI:29108"/>
    </reaction>
</comment>
<dbReference type="InterPro" id="IPR002110">
    <property type="entry name" value="Ankyrin_rpt"/>
</dbReference>
<dbReference type="Gene3D" id="1.10.287.70">
    <property type="match status" value="1"/>
</dbReference>
<evidence type="ECO:0000259" key="17">
    <source>
        <dbReference type="Pfam" id="PF00520"/>
    </source>
</evidence>
<feature type="transmembrane region" description="Helical" evidence="16">
    <location>
        <begin position="405"/>
        <end position="424"/>
    </location>
</feature>
<reference evidence="18" key="1">
    <citation type="submission" date="2025-08" db="UniProtKB">
        <authorList>
            <consortium name="Ensembl"/>
        </authorList>
    </citation>
    <scope>IDENTIFICATION</scope>
</reference>
<keyword evidence="7" id="KW-0677">Repeat</keyword>
<dbReference type="PRINTS" id="PR01768">
    <property type="entry name" value="TRPVRECEPTOR"/>
</dbReference>
<feature type="transmembrane region" description="Helical" evidence="16">
    <location>
        <begin position="507"/>
        <end position="526"/>
    </location>
</feature>
<feature type="transmembrane region" description="Helical" evidence="16">
    <location>
        <begin position="484"/>
        <end position="501"/>
    </location>
</feature>
<evidence type="ECO:0000256" key="7">
    <source>
        <dbReference type="ARBA" id="ARBA00022737"/>
    </source>
</evidence>
<dbReference type="InterPro" id="IPR008347">
    <property type="entry name" value="TrpV1-4"/>
</dbReference>
<dbReference type="AlphaFoldDB" id="A0A3Q3WCV4"/>
<keyword evidence="19" id="KW-1185">Reference proteome</keyword>
<dbReference type="GO" id="GO:0005262">
    <property type="term" value="F:calcium channel activity"/>
    <property type="evidence" value="ECO:0007669"/>
    <property type="project" value="UniProtKB-KW"/>
</dbReference>
<keyword evidence="10 15" id="KW-0040">ANK repeat</keyword>
<feature type="transmembrane region" description="Helical" evidence="16">
    <location>
        <begin position="444"/>
        <end position="464"/>
    </location>
</feature>
<dbReference type="Proteomes" id="UP000261620">
    <property type="component" value="Unplaced"/>
</dbReference>
<keyword evidence="8" id="KW-0106">Calcium</keyword>
<accession>A0A3Q3WCV4</accession>
<dbReference type="PANTHER" id="PTHR10582:SF5">
    <property type="entry name" value="TRANSIENT RECEPTOR POTENTIAL CATION CHANNEL SUBFAMILY V MEMBER 2"/>
    <property type="match status" value="1"/>
</dbReference>
<keyword evidence="5" id="KW-0107">Calcium channel</keyword>
<evidence type="ECO:0000256" key="16">
    <source>
        <dbReference type="SAM" id="Phobius"/>
    </source>
</evidence>
<evidence type="ECO:0000256" key="1">
    <source>
        <dbReference type="ARBA" id="ARBA00004651"/>
    </source>
</evidence>
<evidence type="ECO:0000256" key="4">
    <source>
        <dbReference type="ARBA" id="ARBA00022568"/>
    </source>
</evidence>
<dbReference type="PRINTS" id="PR01769">
    <property type="entry name" value="VRL2RECEPTOR"/>
</dbReference>
<keyword evidence="13" id="KW-0407">Ion channel</keyword>
<evidence type="ECO:0000256" key="3">
    <source>
        <dbReference type="ARBA" id="ARBA00022475"/>
    </source>
</evidence>
<evidence type="ECO:0000256" key="5">
    <source>
        <dbReference type="ARBA" id="ARBA00022673"/>
    </source>
</evidence>
<protein>
    <recommendedName>
        <fullName evidence="17">Ion transport domain-containing protein</fullName>
    </recommendedName>
</protein>
<reference evidence="18" key="2">
    <citation type="submission" date="2025-09" db="UniProtKB">
        <authorList>
            <consortium name="Ensembl"/>
        </authorList>
    </citation>
    <scope>IDENTIFICATION</scope>
</reference>
<keyword evidence="6 16" id="KW-0812">Transmembrane</keyword>
<comment type="subcellular location">
    <subcellularLocation>
        <location evidence="1">Cell membrane</location>
        <topology evidence="1">Multi-pass membrane protein</topology>
    </subcellularLocation>
</comment>
<dbReference type="PROSITE" id="PS50088">
    <property type="entry name" value="ANK_REPEAT"/>
    <property type="match status" value="1"/>
</dbReference>
<evidence type="ECO:0000256" key="12">
    <source>
        <dbReference type="ARBA" id="ARBA00023136"/>
    </source>
</evidence>
<dbReference type="OMA" id="YQYLHQN"/>
<keyword evidence="2" id="KW-0813">Transport</keyword>
<keyword evidence="11" id="KW-0406">Ion transport</keyword>
<dbReference type="STRING" id="94237.ENSMMOP00000006569"/>
<keyword evidence="12 16" id="KW-0472">Membrane</keyword>
<feature type="domain" description="Ion transport" evidence="17">
    <location>
        <begin position="516"/>
        <end position="661"/>
    </location>
</feature>
<keyword evidence="4" id="KW-0109">Calcium transport</keyword>
<dbReference type="FunFam" id="1.25.40.20:FF:000018">
    <property type="entry name" value="Transient receptor potential cation channel subfamily V member 1"/>
    <property type="match status" value="1"/>
</dbReference>
<dbReference type="PANTHER" id="PTHR10582">
    <property type="entry name" value="TRANSIENT RECEPTOR POTENTIAL ION CHANNEL PROTEIN"/>
    <property type="match status" value="1"/>
</dbReference>
<sequence length="773" mass="88624">MNKSDMFGISLEMDDRTPEERLLQKAAKKPALVSALSLGQQSPKAPMDTDYQEEMEAHKPKIRFDVNFDKGIRGVEVDKSKKGSNTFHIDRLFEAVASGDVAKLDGLHQYLHQTMKNLSDSLYQSYGKSALMKALLHLRDGKNESVELLIHISEQMGDIKKFVNLAYTNTYYEGQTALHIAIERRSISYVKLLVSKGADVHARACGIFFQPHDGPNFYFGELPLSLAACTNQPQMVDFLMDNEYQRSDAKMTDSHGNTVLHALVVVADNSEDNTEFITSMYDRILVITAHLQPDVKLEDIENNKGLTPLKMAAKTGKIQLFSHILKREFQESHTKHLSRKFTEWVYGPVTCSLYDLASVDSYENNSVLEILVYGSDIPNRHEMLQKDLLSRLLDSKWKTFAGRMFFLNFLFYLLYLIMFTIVAYNRKDGKIPFVFEHTTLDYLYVSGQLLTALANSYFFSIGIIDMRRKRPKLQTLLVDGYYEILFLLQGALFLVSAGLYLSGREEFLAFLVMCLALSWVNLLYFSRGDVHMGIYSVMIQKMILGDILRFLFVYVVFLFGFSAAVVTLLIEPPVKNITKSQDRRRFFAPTEADCVKPTYKNIPYTTLQLFKFTIGMGDMEFTEDYRYKEVFYVLLISYIILTYILLLNMLIALMNRTVEQTAMESTSIWKLQRAITILDMERRLPCCLKGRLRCGVERKLGNALADDGRWCFRVEEVNWNKWNISLGKINEDPGYCDRGYPAPSNLQNGPHRGAATFRLTFHDLENALSSIYL</sequence>
<evidence type="ECO:0000256" key="10">
    <source>
        <dbReference type="ARBA" id="ARBA00023043"/>
    </source>
</evidence>
<dbReference type="GO" id="GO:0005886">
    <property type="term" value="C:plasma membrane"/>
    <property type="evidence" value="ECO:0007669"/>
    <property type="project" value="UniProtKB-SubCell"/>
</dbReference>
<evidence type="ECO:0000256" key="14">
    <source>
        <dbReference type="ARBA" id="ARBA00036634"/>
    </source>
</evidence>
<dbReference type="SMART" id="SM00248">
    <property type="entry name" value="ANK"/>
    <property type="match status" value="5"/>
</dbReference>
<dbReference type="Pfam" id="PF12796">
    <property type="entry name" value="Ank_2"/>
    <property type="match status" value="1"/>
</dbReference>
<evidence type="ECO:0000313" key="18">
    <source>
        <dbReference type="Ensembl" id="ENSMMOP00000006569.1"/>
    </source>
</evidence>
<evidence type="ECO:0000256" key="9">
    <source>
        <dbReference type="ARBA" id="ARBA00022989"/>
    </source>
</evidence>
<dbReference type="GO" id="GO:0098703">
    <property type="term" value="P:calcium ion import across plasma membrane"/>
    <property type="evidence" value="ECO:0007669"/>
    <property type="project" value="TreeGrafter"/>
</dbReference>
<dbReference type="InterPro" id="IPR008348">
    <property type="entry name" value="TrpV4"/>
</dbReference>
<dbReference type="InterPro" id="IPR005821">
    <property type="entry name" value="Ion_trans_dom"/>
</dbReference>
<dbReference type="PROSITE" id="PS50297">
    <property type="entry name" value="ANK_REP_REGION"/>
    <property type="match status" value="1"/>
</dbReference>
<proteinExistence type="predicted"/>